<dbReference type="Gene3D" id="3.90.550.10">
    <property type="entry name" value="Spore Coat Polysaccharide Biosynthesis Protein SpsA, Chain A"/>
    <property type="match status" value="1"/>
</dbReference>
<dbReference type="InterPro" id="IPR050834">
    <property type="entry name" value="Glycosyltransf_2"/>
</dbReference>
<name>A0A1I4D4X6_9GAMM</name>
<organism evidence="2 3">
    <name type="scientific">Rhodanobacter glycinis</name>
    <dbReference type="NCBI Taxonomy" id="582702"/>
    <lineage>
        <taxon>Bacteria</taxon>
        <taxon>Pseudomonadati</taxon>
        <taxon>Pseudomonadota</taxon>
        <taxon>Gammaproteobacteria</taxon>
        <taxon>Lysobacterales</taxon>
        <taxon>Rhodanobacteraceae</taxon>
        <taxon>Rhodanobacter</taxon>
    </lineage>
</organism>
<dbReference type="GO" id="GO:0008168">
    <property type="term" value="F:methyltransferase activity"/>
    <property type="evidence" value="ECO:0007669"/>
    <property type="project" value="InterPro"/>
</dbReference>
<dbReference type="InterPro" id="IPR007072">
    <property type="entry name" value="RNMT_CmcI"/>
</dbReference>
<evidence type="ECO:0000313" key="2">
    <source>
        <dbReference type="EMBL" id="SFK88185.1"/>
    </source>
</evidence>
<accession>A0A1I4D4X6</accession>
<dbReference type="GO" id="GO:0008610">
    <property type="term" value="P:lipid biosynthetic process"/>
    <property type="evidence" value="ECO:0007669"/>
    <property type="project" value="InterPro"/>
</dbReference>
<dbReference type="PANTHER" id="PTHR43685:SF2">
    <property type="entry name" value="GLYCOSYLTRANSFERASE 2-LIKE DOMAIN-CONTAINING PROTEIN"/>
    <property type="match status" value="1"/>
</dbReference>
<feature type="domain" description="Glycosyltransferase 2-like" evidence="1">
    <location>
        <begin position="300"/>
        <end position="429"/>
    </location>
</feature>
<dbReference type="EMBL" id="FOSR01000008">
    <property type="protein sequence ID" value="SFK88185.1"/>
    <property type="molecule type" value="Genomic_DNA"/>
</dbReference>
<evidence type="ECO:0000313" key="3">
    <source>
        <dbReference type="Proteomes" id="UP000198725"/>
    </source>
</evidence>
<gene>
    <name evidence="2" type="ORF">SAMN05192579_10869</name>
</gene>
<dbReference type="AlphaFoldDB" id="A0A1I4D4X6"/>
<dbReference type="PANTHER" id="PTHR43685">
    <property type="entry name" value="GLYCOSYLTRANSFERASE"/>
    <property type="match status" value="1"/>
</dbReference>
<evidence type="ECO:0000259" key="1">
    <source>
        <dbReference type="Pfam" id="PF00535"/>
    </source>
</evidence>
<dbReference type="InterPro" id="IPR029044">
    <property type="entry name" value="Nucleotide-diphossugar_trans"/>
</dbReference>
<sequence length="842" mass="91729">MRMRIAHPVGNRDLYGSILFRGIDAIRGSHANGMPLPTMNKPAKTPPSNLPEGVVDGLNGHILRGWAWAGDEASPPVRVEVRDGDTLLGQGDATHFRADLAAAGKRGGHCAFFIALDPPPPSGSALAVTMAIAGSDTRYPLSGSPFNVARTMPPREAVPASADILPIPISSPQLHGSLDQCGPHLLRGWARWLDGNQQSPILALYEGDTEILRFAANQWRADIAELHQGDGCSGFELPLPESLRDGQTHRLDLRLVETGGPVLPAPFRAHIASRADRPAQSTRLPATLTRAAVPAPLTLSIIVNFYNMSREAKRTLASLSRDYQLDCTDLDYEVLCIDNGSSPPLDADWVMGFGPEFRLVRPSRHHPSPCGALNEAALMACGRYLAVMIDGAHVLSPGAFREALAAWRERPEAVIALRQWFIGGDQRWLTLVGYTREMEDKLFDRIRWPLNGYDLFRIGQPMSDNPEHWFDGITETNCLMLPTALYDRIGGFDEAFDQPGGGFANLDLWRRASQDASTPLVALIGEASFHQFHGGTTTNVDDLGKDKLVRAYASDYRRVRGEDFVRIERDRLSFRGRISSEFATGQRQRMLMPMHLPVTGEVRPGRLSAQFDDGAQSYLMGVYAECNLRNQVQWLGMPTGVAPADLLGIADVIHDIRPDAIVVVAAQPGLGFFVDNTVQAAGLTGTRVLSVGTAAAPAPSGRVTRLSLPPDDVATVAAARDQVGGAETVLVLLAIDAMPTVSTELLKAWGSLVSHRSYLVCLGTVFGQPWLGYSTRQPLRMIRDFIADTPAFVIDRSRTRQLISTSPYGYLRKVGGSVDDAHYDVSLDDLAPYLPALTENLQ</sequence>
<protein>
    <submittedName>
        <fullName evidence="2">Glycosyl transferase family 2</fullName>
    </submittedName>
</protein>
<dbReference type="Proteomes" id="UP000198725">
    <property type="component" value="Unassembled WGS sequence"/>
</dbReference>
<proteinExistence type="predicted"/>
<dbReference type="SUPFAM" id="SSF53448">
    <property type="entry name" value="Nucleotide-diphospho-sugar transferases"/>
    <property type="match status" value="1"/>
</dbReference>
<dbReference type="CDD" id="cd00761">
    <property type="entry name" value="Glyco_tranf_GTA_type"/>
    <property type="match status" value="1"/>
</dbReference>
<keyword evidence="2" id="KW-0808">Transferase</keyword>
<reference evidence="3" key="1">
    <citation type="submission" date="2016-10" db="EMBL/GenBank/DDBJ databases">
        <authorList>
            <person name="Varghese N."/>
            <person name="Submissions S."/>
        </authorList>
    </citation>
    <scope>NUCLEOTIDE SEQUENCE [LARGE SCALE GENOMIC DNA]</scope>
    <source>
        <strain evidence="3">MO64</strain>
    </source>
</reference>
<dbReference type="Pfam" id="PF00535">
    <property type="entry name" value="Glycos_transf_2"/>
    <property type="match status" value="1"/>
</dbReference>
<dbReference type="InterPro" id="IPR001173">
    <property type="entry name" value="Glyco_trans_2-like"/>
</dbReference>
<keyword evidence="3" id="KW-1185">Reference proteome</keyword>
<dbReference type="Pfam" id="PF04989">
    <property type="entry name" value="RMNT_CmcI"/>
    <property type="match status" value="1"/>
</dbReference>